<dbReference type="GeneID" id="70124905"/>
<dbReference type="EMBL" id="JAGPXC010000004">
    <property type="protein sequence ID" value="KAH6654884.1"/>
    <property type="molecule type" value="Genomic_DNA"/>
</dbReference>
<evidence type="ECO:0000313" key="4">
    <source>
        <dbReference type="Proteomes" id="UP000758603"/>
    </source>
</evidence>
<feature type="region of interest" description="Disordered" evidence="1">
    <location>
        <begin position="109"/>
        <end position="216"/>
    </location>
</feature>
<feature type="compositionally biased region" description="Low complexity" evidence="1">
    <location>
        <begin position="185"/>
        <end position="197"/>
    </location>
</feature>
<comment type="caution">
    <text evidence="3">The sequence shown here is derived from an EMBL/GenBank/DDBJ whole genome shotgun (WGS) entry which is preliminary data.</text>
</comment>
<feature type="transmembrane region" description="Helical" evidence="2">
    <location>
        <begin position="79"/>
        <end position="100"/>
    </location>
</feature>
<feature type="compositionally biased region" description="Low complexity" evidence="1">
    <location>
        <begin position="131"/>
        <end position="140"/>
    </location>
</feature>
<name>A0A9P8UMF4_9PEZI</name>
<evidence type="ECO:0000256" key="1">
    <source>
        <dbReference type="SAM" id="MobiDB-lite"/>
    </source>
</evidence>
<protein>
    <submittedName>
        <fullName evidence="3">Uncharacterized protein</fullName>
    </submittedName>
</protein>
<keyword evidence="2" id="KW-0812">Transmembrane</keyword>
<keyword evidence="4" id="KW-1185">Reference proteome</keyword>
<feature type="compositionally biased region" description="Low complexity" evidence="1">
    <location>
        <begin position="205"/>
        <end position="216"/>
    </location>
</feature>
<keyword evidence="2" id="KW-0472">Membrane</keyword>
<sequence length="216" mass="22383">MNMAILLVTSIQYTTVWVKRDSSPTEVVVVQSFNRLGSTELYTVTLGSGEPTDAGPAAAATTASFVLSASSDGVSQDTLGGIIGGIVGFIIVVLLAFFWFGRIWMPKMSSTESSGARSKSSGSSQRDGNGSRSISESTSEMTEEDWDDQPRPRPGPGPGPGPGRNMGTMPGGPMPGATWGGPLPGMGQPPGTFPMNGMGRGGPPMMGRGTPMLRPQ</sequence>
<dbReference type="RefSeq" id="XP_045959154.1">
    <property type="nucleotide sequence ID" value="XM_046096012.1"/>
</dbReference>
<evidence type="ECO:0000256" key="2">
    <source>
        <dbReference type="SAM" id="Phobius"/>
    </source>
</evidence>
<proteinExistence type="predicted"/>
<accession>A0A9P8UMF4</accession>
<reference evidence="3" key="1">
    <citation type="journal article" date="2021" name="Nat. Commun.">
        <title>Genetic determinants of endophytism in the Arabidopsis root mycobiome.</title>
        <authorList>
            <person name="Mesny F."/>
            <person name="Miyauchi S."/>
            <person name="Thiergart T."/>
            <person name="Pickel B."/>
            <person name="Atanasova L."/>
            <person name="Karlsson M."/>
            <person name="Huettel B."/>
            <person name="Barry K.W."/>
            <person name="Haridas S."/>
            <person name="Chen C."/>
            <person name="Bauer D."/>
            <person name="Andreopoulos W."/>
            <person name="Pangilinan J."/>
            <person name="LaButti K."/>
            <person name="Riley R."/>
            <person name="Lipzen A."/>
            <person name="Clum A."/>
            <person name="Drula E."/>
            <person name="Henrissat B."/>
            <person name="Kohler A."/>
            <person name="Grigoriev I.V."/>
            <person name="Martin F.M."/>
            <person name="Hacquard S."/>
        </authorList>
    </citation>
    <scope>NUCLEOTIDE SEQUENCE</scope>
    <source>
        <strain evidence="3">MPI-SDFR-AT-0073</strain>
    </source>
</reference>
<evidence type="ECO:0000313" key="3">
    <source>
        <dbReference type="EMBL" id="KAH6654884.1"/>
    </source>
</evidence>
<feature type="compositionally biased region" description="Pro residues" evidence="1">
    <location>
        <begin position="152"/>
        <end position="161"/>
    </location>
</feature>
<dbReference type="Proteomes" id="UP000758603">
    <property type="component" value="Unassembled WGS sequence"/>
</dbReference>
<organism evidence="3 4">
    <name type="scientific">Truncatella angustata</name>
    <dbReference type="NCBI Taxonomy" id="152316"/>
    <lineage>
        <taxon>Eukaryota</taxon>
        <taxon>Fungi</taxon>
        <taxon>Dikarya</taxon>
        <taxon>Ascomycota</taxon>
        <taxon>Pezizomycotina</taxon>
        <taxon>Sordariomycetes</taxon>
        <taxon>Xylariomycetidae</taxon>
        <taxon>Amphisphaeriales</taxon>
        <taxon>Sporocadaceae</taxon>
        <taxon>Truncatella</taxon>
    </lineage>
</organism>
<gene>
    <name evidence="3" type="ORF">BKA67DRAFT_291044</name>
</gene>
<dbReference type="AlphaFoldDB" id="A0A9P8UMF4"/>
<keyword evidence="2" id="KW-1133">Transmembrane helix</keyword>
<feature type="compositionally biased region" description="Low complexity" evidence="1">
    <location>
        <begin position="109"/>
        <end position="124"/>
    </location>
</feature>